<reference evidence="3" key="2">
    <citation type="journal article" date="2017" name="Nat. Plants">
        <title>The Aegilops tauschii genome reveals multiple impacts of transposons.</title>
        <authorList>
            <person name="Zhao G."/>
            <person name="Zou C."/>
            <person name="Li K."/>
            <person name="Wang K."/>
            <person name="Li T."/>
            <person name="Gao L."/>
            <person name="Zhang X."/>
            <person name="Wang H."/>
            <person name="Yang Z."/>
            <person name="Liu X."/>
            <person name="Jiang W."/>
            <person name="Mao L."/>
            <person name="Kong X."/>
            <person name="Jiao Y."/>
            <person name="Jia J."/>
        </authorList>
    </citation>
    <scope>NUCLEOTIDE SEQUENCE [LARGE SCALE GENOMIC DNA]</scope>
    <source>
        <strain evidence="3">cv. AL8/78</strain>
    </source>
</reference>
<evidence type="ECO:0000313" key="2">
    <source>
        <dbReference type="EnsemblPlants" id="AET2Gv21287400.11"/>
    </source>
</evidence>
<reference evidence="3" key="1">
    <citation type="journal article" date="2014" name="Science">
        <title>Ancient hybridizations among the ancestral genomes of bread wheat.</title>
        <authorList>
            <consortium name="International Wheat Genome Sequencing Consortium,"/>
            <person name="Marcussen T."/>
            <person name="Sandve S.R."/>
            <person name="Heier L."/>
            <person name="Spannagl M."/>
            <person name="Pfeifer M."/>
            <person name="Jakobsen K.S."/>
            <person name="Wulff B.B."/>
            <person name="Steuernagel B."/>
            <person name="Mayer K.F."/>
            <person name="Olsen O.A."/>
        </authorList>
    </citation>
    <scope>NUCLEOTIDE SEQUENCE [LARGE SCALE GENOMIC DNA]</scope>
    <source>
        <strain evidence="3">cv. AL8/78</strain>
    </source>
</reference>
<accession>A0A453DKQ3</accession>
<keyword evidence="3" id="KW-1185">Reference proteome</keyword>
<reference evidence="2" key="4">
    <citation type="submission" date="2019-03" db="UniProtKB">
        <authorList>
            <consortium name="EnsemblPlants"/>
        </authorList>
    </citation>
    <scope>IDENTIFICATION</scope>
</reference>
<evidence type="ECO:0000256" key="1">
    <source>
        <dbReference type="SAM" id="MobiDB-lite"/>
    </source>
</evidence>
<dbReference type="EnsemblPlants" id="AET2Gv21287400.11">
    <property type="protein sequence ID" value="AET2Gv21287400.11"/>
    <property type="gene ID" value="AET2Gv21287400"/>
</dbReference>
<sequence>PDGAGGPRQRRLRHGQAPNLTSISSHHMAPAIAPHVVSGPLWLIICYKIEFFFLPIVTN</sequence>
<evidence type="ECO:0000313" key="3">
    <source>
        <dbReference type="Proteomes" id="UP000015105"/>
    </source>
</evidence>
<dbReference type="AlphaFoldDB" id="A0A453DKQ3"/>
<reference evidence="2" key="3">
    <citation type="journal article" date="2017" name="Nature">
        <title>Genome sequence of the progenitor of the wheat D genome Aegilops tauschii.</title>
        <authorList>
            <person name="Luo M.C."/>
            <person name="Gu Y.Q."/>
            <person name="Puiu D."/>
            <person name="Wang H."/>
            <person name="Twardziok S.O."/>
            <person name="Deal K.R."/>
            <person name="Huo N."/>
            <person name="Zhu T."/>
            <person name="Wang L."/>
            <person name="Wang Y."/>
            <person name="McGuire P.E."/>
            <person name="Liu S."/>
            <person name="Long H."/>
            <person name="Ramasamy R.K."/>
            <person name="Rodriguez J.C."/>
            <person name="Van S.L."/>
            <person name="Yuan L."/>
            <person name="Wang Z."/>
            <person name="Xia Z."/>
            <person name="Xiao L."/>
            <person name="Anderson O.D."/>
            <person name="Ouyang S."/>
            <person name="Liang Y."/>
            <person name="Zimin A.V."/>
            <person name="Pertea G."/>
            <person name="Qi P."/>
            <person name="Bennetzen J.L."/>
            <person name="Dai X."/>
            <person name="Dawson M.W."/>
            <person name="Muller H.G."/>
            <person name="Kugler K."/>
            <person name="Rivarola-Duarte L."/>
            <person name="Spannagl M."/>
            <person name="Mayer K.F.X."/>
            <person name="Lu F.H."/>
            <person name="Bevan M.W."/>
            <person name="Leroy P."/>
            <person name="Li P."/>
            <person name="You F.M."/>
            <person name="Sun Q."/>
            <person name="Liu Z."/>
            <person name="Lyons E."/>
            <person name="Wicker T."/>
            <person name="Salzberg S.L."/>
            <person name="Devos K.M."/>
            <person name="Dvorak J."/>
        </authorList>
    </citation>
    <scope>NUCLEOTIDE SEQUENCE [LARGE SCALE GENOMIC DNA]</scope>
    <source>
        <strain evidence="2">cv. AL8/78</strain>
    </source>
</reference>
<name>A0A453DKQ3_AEGTS</name>
<proteinExistence type="predicted"/>
<feature type="region of interest" description="Disordered" evidence="1">
    <location>
        <begin position="1"/>
        <end position="21"/>
    </location>
</feature>
<organism evidence="2 3">
    <name type="scientific">Aegilops tauschii subsp. strangulata</name>
    <name type="common">Goatgrass</name>
    <dbReference type="NCBI Taxonomy" id="200361"/>
    <lineage>
        <taxon>Eukaryota</taxon>
        <taxon>Viridiplantae</taxon>
        <taxon>Streptophyta</taxon>
        <taxon>Embryophyta</taxon>
        <taxon>Tracheophyta</taxon>
        <taxon>Spermatophyta</taxon>
        <taxon>Magnoliopsida</taxon>
        <taxon>Liliopsida</taxon>
        <taxon>Poales</taxon>
        <taxon>Poaceae</taxon>
        <taxon>BOP clade</taxon>
        <taxon>Pooideae</taxon>
        <taxon>Triticodae</taxon>
        <taxon>Triticeae</taxon>
        <taxon>Triticinae</taxon>
        <taxon>Aegilops</taxon>
    </lineage>
</organism>
<dbReference type="Gramene" id="AET2Gv21287400.11">
    <property type="protein sequence ID" value="AET2Gv21287400.11"/>
    <property type="gene ID" value="AET2Gv21287400"/>
</dbReference>
<dbReference type="Proteomes" id="UP000015105">
    <property type="component" value="Chromosome 2D"/>
</dbReference>
<reference evidence="2" key="5">
    <citation type="journal article" date="2021" name="G3 (Bethesda)">
        <title>Aegilops tauschii genome assembly Aet v5.0 features greater sequence contiguity and improved annotation.</title>
        <authorList>
            <person name="Wang L."/>
            <person name="Zhu T."/>
            <person name="Rodriguez J.C."/>
            <person name="Deal K.R."/>
            <person name="Dubcovsky J."/>
            <person name="McGuire P.E."/>
            <person name="Lux T."/>
            <person name="Spannagl M."/>
            <person name="Mayer K.F.X."/>
            <person name="Baldrich P."/>
            <person name="Meyers B.C."/>
            <person name="Huo N."/>
            <person name="Gu Y.Q."/>
            <person name="Zhou H."/>
            <person name="Devos K.M."/>
            <person name="Bennetzen J.L."/>
            <person name="Unver T."/>
            <person name="Budak H."/>
            <person name="Gulick P.J."/>
            <person name="Galiba G."/>
            <person name="Kalapos B."/>
            <person name="Nelson D.R."/>
            <person name="Li P."/>
            <person name="You F.M."/>
            <person name="Luo M.C."/>
            <person name="Dvorak J."/>
        </authorList>
    </citation>
    <scope>NUCLEOTIDE SEQUENCE [LARGE SCALE GENOMIC DNA]</scope>
    <source>
        <strain evidence="2">cv. AL8/78</strain>
    </source>
</reference>
<protein>
    <submittedName>
        <fullName evidence="2">Uncharacterized protein</fullName>
    </submittedName>
</protein>